<dbReference type="GO" id="GO:0004518">
    <property type="term" value="F:nuclease activity"/>
    <property type="evidence" value="ECO:0007669"/>
    <property type="project" value="UniProtKB-KW"/>
</dbReference>
<reference evidence="9 10" key="1">
    <citation type="journal article" date="2009" name="Stand. Genomic Sci.">
        <title>Complete genome sequence of Desulfotomaculum acetoxidans type strain (5575).</title>
        <authorList>
            <person name="Spring S."/>
            <person name="Lapidus A."/>
            <person name="Schroder M."/>
            <person name="Gleim D."/>
            <person name="Sims D."/>
            <person name="Meincke L."/>
            <person name="Glavina Del Rio T."/>
            <person name="Tice H."/>
            <person name="Copeland A."/>
            <person name="Cheng J.F."/>
            <person name="Lucas S."/>
            <person name="Chen F."/>
            <person name="Nolan M."/>
            <person name="Bruce D."/>
            <person name="Goodwin L."/>
            <person name="Pitluck S."/>
            <person name="Ivanova N."/>
            <person name="Mavromatis K."/>
            <person name="Mikhailova N."/>
            <person name="Pati A."/>
            <person name="Chen A."/>
            <person name="Palaniappan K."/>
            <person name="Land M."/>
            <person name="Hauser L."/>
            <person name="Chang Y.J."/>
            <person name="Jeffries C.D."/>
            <person name="Chain P."/>
            <person name="Saunders E."/>
            <person name="Brettin T."/>
            <person name="Detter J.C."/>
            <person name="Goker M."/>
            <person name="Bristow J."/>
            <person name="Eisen J.A."/>
            <person name="Markowitz V."/>
            <person name="Hugenholtz P."/>
            <person name="Kyrpides N.C."/>
            <person name="Klenk H.P."/>
            <person name="Han C."/>
        </authorList>
    </citation>
    <scope>NUCLEOTIDE SEQUENCE [LARGE SCALE GENOMIC DNA]</scope>
    <source>
        <strain evidence="10">ATCC 49208 / DSM 771 / VKM B-1644</strain>
    </source>
</reference>
<dbReference type="STRING" id="485916.Dtox_4042"/>
<dbReference type="GO" id="GO:0046872">
    <property type="term" value="F:metal ion binding"/>
    <property type="evidence" value="ECO:0007669"/>
    <property type="project" value="UniProtKB-KW"/>
</dbReference>
<dbReference type="InterPro" id="IPR050556">
    <property type="entry name" value="Type_II_TA_system_RNase"/>
</dbReference>
<organism evidence="9 10">
    <name type="scientific">Desulfofarcimen acetoxidans (strain ATCC 49208 / DSM 771 / KCTC 5769 / VKM B-1644 / 5575)</name>
    <name type="common">Desulfotomaculum acetoxidans</name>
    <dbReference type="NCBI Taxonomy" id="485916"/>
    <lineage>
        <taxon>Bacteria</taxon>
        <taxon>Bacillati</taxon>
        <taxon>Bacillota</taxon>
        <taxon>Clostridia</taxon>
        <taxon>Eubacteriales</taxon>
        <taxon>Peptococcaceae</taxon>
        <taxon>Desulfofarcimen</taxon>
    </lineage>
</organism>
<evidence type="ECO:0000256" key="3">
    <source>
        <dbReference type="ARBA" id="ARBA00022722"/>
    </source>
</evidence>
<dbReference type="GO" id="GO:0016787">
    <property type="term" value="F:hydrolase activity"/>
    <property type="evidence" value="ECO:0007669"/>
    <property type="project" value="UniProtKB-KW"/>
</dbReference>
<accession>C8VYK1</accession>
<evidence type="ECO:0000256" key="6">
    <source>
        <dbReference type="ARBA" id="ARBA00022842"/>
    </source>
</evidence>
<evidence type="ECO:0000313" key="10">
    <source>
        <dbReference type="Proteomes" id="UP000002217"/>
    </source>
</evidence>
<evidence type="ECO:0000259" key="8">
    <source>
        <dbReference type="Pfam" id="PF01850"/>
    </source>
</evidence>
<comment type="similarity">
    <text evidence="7">Belongs to the PINc/VapC protein family.</text>
</comment>
<dbReference type="SUPFAM" id="SSF88723">
    <property type="entry name" value="PIN domain-like"/>
    <property type="match status" value="1"/>
</dbReference>
<keyword evidence="5" id="KW-0378">Hydrolase</keyword>
<dbReference type="PANTHER" id="PTHR33653:SF1">
    <property type="entry name" value="RIBONUCLEASE VAPC2"/>
    <property type="match status" value="1"/>
</dbReference>
<dbReference type="InterPro" id="IPR029060">
    <property type="entry name" value="PIN-like_dom_sf"/>
</dbReference>
<dbReference type="RefSeq" id="WP_015759396.1">
    <property type="nucleotide sequence ID" value="NC_013216.1"/>
</dbReference>
<keyword evidence="10" id="KW-1185">Reference proteome</keyword>
<protein>
    <submittedName>
        <fullName evidence="9">PilT protein domain protein</fullName>
    </submittedName>
</protein>
<proteinExistence type="inferred from homology"/>
<evidence type="ECO:0000256" key="1">
    <source>
        <dbReference type="ARBA" id="ARBA00001946"/>
    </source>
</evidence>
<dbReference type="EMBL" id="CP001720">
    <property type="protein sequence ID" value="ACV64722.1"/>
    <property type="molecule type" value="Genomic_DNA"/>
</dbReference>
<name>C8VYK1_DESAS</name>
<evidence type="ECO:0000256" key="4">
    <source>
        <dbReference type="ARBA" id="ARBA00022723"/>
    </source>
</evidence>
<gene>
    <name evidence="9" type="ordered locus">Dtox_4042</name>
</gene>
<comment type="cofactor">
    <cofactor evidence="1">
        <name>Mg(2+)</name>
        <dbReference type="ChEBI" id="CHEBI:18420"/>
    </cofactor>
</comment>
<evidence type="ECO:0000256" key="2">
    <source>
        <dbReference type="ARBA" id="ARBA00022649"/>
    </source>
</evidence>
<dbReference type="AlphaFoldDB" id="C8VYK1"/>
<keyword evidence="2" id="KW-1277">Toxin-antitoxin system</keyword>
<feature type="domain" description="PIN" evidence="8">
    <location>
        <begin position="4"/>
        <end position="134"/>
    </location>
</feature>
<evidence type="ECO:0000313" key="9">
    <source>
        <dbReference type="EMBL" id="ACV64722.1"/>
    </source>
</evidence>
<dbReference type="Pfam" id="PF01850">
    <property type="entry name" value="PIN"/>
    <property type="match status" value="1"/>
</dbReference>
<keyword evidence="6" id="KW-0460">Magnesium</keyword>
<dbReference type="InterPro" id="IPR002716">
    <property type="entry name" value="PIN_dom"/>
</dbReference>
<sequence>MNSVLIDTNILIDVLRSHRKSRPKNKMYEFNSKMAVSLIDKLIDERVNRYISCHSIKELLQYPHISLQEENRTQLLLPTLFRVLPTNQKVARTAGLLSRQSAEYRDHHIEDCYIAATAIVNDLPLYTRNPDDFKFVPHPALEIVVPYQCSKKFEKRNRSFQIFTGLTPVKYRQNILTFPRVWPR</sequence>
<keyword evidence="3" id="KW-0540">Nuclease</keyword>
<dbReference type="Gene3D" id="3.40.50.1010">
    <property type="entry name" value="5'-nuclease"/>
    <property type="match status" value="1"/>
</dbReference>
<keyword evidence="4" id="KW-0479">Metal-binding</keyword>
<dbReference type="Proteomes" id="UP000002217">
    <property type="component" value="Chromosome"/>
</dbReference>
<evidence type="ECO:0000256" key="7">
    <source>
        <dbReference type="ARBA" id="ARBA00038093"/>
    </source>
</evidence>
<evidence type="ECO:0000256" key="5">
    <source>
        <dbReference type="ARBA" id="ARBA00022801"/>
    </source>
</evidence>
<dbReference type="PANTHER" id="PTHR33653">
    <property type="entry name" value="RIBONUCLEASE VAPC2"/>
    <property type="match status" value="1"/>
</dbReference>
<dbReference type="HOGENOM" id="CLU_1683719_0_0_9"/>
<dbReference type="KEGG" id="dae:Dtox_4042"/>